<evidence type="ECO:0000313" key="1">
    <source>
        <dbReference type="EMBL" id="GAA3702347.1"/>
    </source>
</evidence>
<dbReference type="RefSeq" id="WP_344812108.1">
    <property type="nucleotide sequence ID" value="NZ_BAAAYX010000004.1"/>
</dbReference>
<gene>
    <name evidence="1" type="ORF">GCM10022204_19240</name>
</gene>
<dbReference type="Proteomes" id="UP001500051">
    <property type="component" value="Unassembled WGS sequence"/>
</dbReference>
<keyword evidence="2" id="KW-1185">Reference proteome</keyword>
<dbReference type="EMBL" id="BAAAYX010000004">
    <property type="protein sequence ID" value="GAA3702347.1"/>
    <property type="molecule type" value="Genomic_DNA"/>
</dbReference>
<sequence length="99" mass="10689">MPLTLCVLLYPVDGQEDQLAAYEDEVLALIPEYGGTVLSRVRRVGGTTDQPYEVQLIEMPDQAAVDAYQADPRRSSVAGLRDQAIARTDVLPVAAVTGD</sequence>
<accession>A0ABP7DCC1</accession>
<protein>
    <recommendedName>
        <fullName evidence="3">DUF1330 domain-containing protein</fullName>
    </recommendedName>
</protein>
<dbReference type="Gene3D" id="3.30.70.100">
    <property type="match status" value="1"/>
</dbReference>
<evidence type="ECO:0008006" key="3">
    <source>
        <dbReference type="Google" id="ProtNLM"/>
    </source>
</evidence>
<proteinExistence type="predicted"/>
<evidence type="ECO:0000313" key="2">
    <source>
        <dbReference type="Proteomes" id="UP001500051"/>
    </source>
</evidence>
<comment type="caution">
    <text evidence="1">The sequence shown here is derived from an EMBL/GenBank/DDBJ whole genome shotgun (WGS) entry which is preliminary data.</text>
</comment>
<organism evidence="1 2">
    <name type="scientific">Microlunatus aurantiacus</name>
    <dbReference type="NCBI Taxonomy" id="446786"/>
    <lineage>
        <taxon>Bacteria</taxon>
        <taxon>Bacillati</taxon>
        <taxon>Actinomycetota</taxon>
        <taxon>Actinomycetes</taxon>
        <taxon>Propionibacteriales</taxon>
        <taxon>Propionibacteriaceae</taxon>
        <taxon>Microlunatus</taxon>
    </lineage>
</organism>
<reference evidence="2" key="1">
    <citation type="journal article" date="2019" name="Int. J. Syst. Evol. Microbiol.">
        <title>The Global Catalogue of Microorganisms (GCM) 10K type strain sequencing project: providing services to taxonomists for standard genome sequencing and annotation.</title>
        <authorList>
            <consortium name="The Broad Institute Genomics Platform"/>
            <consortium name="The Broad Institute Genome Sequencing Center for Infectious Disease"/>
            <person name="Wu L."/>
            <person name="Ma J."/>
        </authorList>
    </citation>
    <scope>NUCLEOTIDE SEQUENCE [LARGE SCALE GENOMIC DNA]</scope>
    <source>
        <strain evidence="2">JCM 16548</strain>
    </source>
</reference>
<name>A0ABP7DCC1_9ACTN</name>